<reference evidence="1" key="1">
    <citation type="submission" date="2014-11" db="EMBL/GenBank/DDBJ databases">
        <authorList>
            <person name="Amaro Gonzalez C."/>
        </authorList>
    </citation>
    <scope>NUCLEOTIDE SEQUENCE</scope>
</reference>
<evidence type="ECO:0000313" key="1">
    <source>
        <dbReference type="EMBL" id="JAH83579.1"/>
    </source>
</evidence>
<dbReference type="EMBL" id="GBXM01024998">
    <property type="protein sequence ID" value="JAH83579.1"/>
    <property type="molecule type" value="Transcribed_RNA"/>
</dbReference>
<protein>
    <submittedName>
        <fullName evidence="1">Uncharacterized protein</fullName>
    </submittedName>
</protein>
<sequence>MCSGVSRLPLVEGLVHVEGLPELPGSLRRVSPRTALSTSVHVPHAAQVSR</sequence>
<proteinExistence type="predicted"/>
<accession>A0A0E9VZK6</accession>
<reference evidence="1" key="2">
    <citation type="journal article" date="2015" name="Fish Shellfish Immunol.">
        <title>Early steps in the European eel (Anguilla anguilla)-Vibrio vulnificus interaction in the gills: Role of the RtxA13 toxin.</title>
        <authorList>
            <person name="Callol A."/>
            <person name="Pajuelo D."/>
            <person name="Ebbesson L."/>
            <person name="Teles M."/>
            <person name="MacKenzie S."/>
            <person name="Amaro C."/>
        </authorList>
    </citation>
    <scope>NUCLEOTIDE SEQUENCE</scope>
</reference>
<organism evidence="1">
    <name type="scientific">Anguilla anguilla</name>
    <name type="common">European freshwater eel</name>
    <name type="synonym">Muraena anguilla</name>
    <dbReference type="NCBI Taxonomy" id="7936"/>
    <lineage>
        <taxon>Eukaryota</taxon>
        <taxon>Metazoa</taxon>
        <taxon>Chordata</taxon>
        <taxon>Craniata</taxon>
        <taxon>Vertebrata</taxon>
        <taxon>Euteleostomi</taxon>
        <taxon>Actinopterygii</taxon>
        <taxon>Neopterygii</taxon>
        <taxon>Teleostei</taxon>
        <taxon>Anguilliformes</taxon>
        <taxon>Anguillidae</taxon>
        <taxon>Anguilla</taxon>
    </lineage>
</organism>
<name>A0A0E9VZK6_ANGAN</name>
<dbReference type="AlphaFoldDB" id="A0A0E9VZK6"/>